<dbReference type="PROSITE" id="PS51385">
    <property type="entry name" value="YJEF_N"/>
    <property type="match status" value="1"/>
</dbReference>
<feature type="domain" description="YjeF N-terminal" evidence="10">
    <location>
        <begin position="1"/>
        <end position="182"/>
    </location>
</feature>
<evidence type="ECO:0000256" key="3">
    <source>
        <dbReference type="ARBA" id="ARBA00009524"/>
    </source>
</evidence>
<comment type="similarity">
    <text evidence="2">In the N-terminal section; belongs to the NnrE/AIBP family.</text>
</comment>
<comment type="function">
    <text evidence="5">Bifunctional enzyme that catalyzes the epimerization of the S- and R-forms of NAD(P)HX and the dehydration of the S-form of NAD(P)HX at the expense of ADP, which is converted to AMP. This allows the repair of both epimers of NAD(P)HX, a damaged form of NAD(P)H that is a result of enzymatic or heat-dependent hydration.</text>
</comment>
<gene>
    <name evidence="11" type="ORF">METZ01_LOCUS436750</name>
</gene>
<reference evidence="11" key="1">
    <citation type="submission" date="2018-05" db="EMBL/GenBank/DDBJ databases">
        <authorList>
            <person name="Lanie J.A."/>
            <person name="Ng W.-L."/>
            <person name="Kazmierczak K.M."/>
            <person name="Andrzejewski T.M."/>
            <person name="Davidsen T.M."/>
            <person name="Wayne K.J."/>
            <person name="Tettelin H."/>
            <person name="Glass J.I."/>
            <person name="Rusch D."/>
            <person name="Podicherti R."/>
            <person name="Tsui H.-C.T."/>
            <person name="Winkler M.E."/>
        </authorList>
    </citation>
    <scope>NUCLEOTIDE SEQUENCE</scope>
</reference>
<feature type="domain" description="YjeF C-terminal" evidence="9">
    <location>
        <begin position="192"/>
        <end position="262"/>
    </location>
</feature>
<dbReference type="EMBL" id="UINC01176666">
    <property type="protein sequence ID" value="SVD83896.1"/>
    <property type="molecule type" value="Genomic_DNA"/>
</dbReference>
<evidence type="ECO:0000256" key="7">
    <source>
        <dbReference type="ARBA" id="ARBA00048238"/>
    </source>
</evidence>
<evidence type="ECO:0000256" key="6">
    <source>
        <dbReference type="ARBA" id="ARBA00032624"/>
    </source>
</evidence>
<dbReference type="InterPro" id="IPR000631">
    <property type="entry name" value="CARKD"/>
</dbReference>
<dbReference type="SUPFAM" id="SSF53613">
    <property type="entry name" value="Ribokinase-like"/>
    <property type="match status" value="1"/>
</dbReference>
<dbReference type="PROSITE" id="PS51383">
    <property type="entry name" value="YJEF_C_3"/>
    <property type="match status" value="1"/>
</dbReference>
<feature type="non-terminal residue" evidence="11">
    <location>
        <position position="262"/>
    </location>
</feature>
<evidence type="ECO:0000256" key="2">
    <source>
        <dbReference type="ARBA" id="ARBA00006001"/>
    </source>
</evidence>
<dbReference type="Gene3D" id="3.40.50.10260">
    <property type="entry name" value="YjeF N-terminal domain"/>
    <property type="match status" value="1"/>
</dbReference>
<comment type="catalytic activity">
    <reaction evidence="7">
        <text>(6S)-NADHX + ADP = AMP + phosphate + NADH + H(+)</text>
        <dbReference type="Rhea" id="RHEA:32223"/>
        <dbReference type="ChEBI" id="CHEBI:15378"/>
        <dbReference type="ChEBI" id="CHEBI:43474"/>
        <dbReference type="ChEBI" id="CHEBI:57945"/>
        <dbReference type="ChEBI" id="CHEBI:64074"/>
        <dbReference type="ChEBI" id="CHEBI:456215"/>
        <dbReference type="ChEBI" id="CHEBI:456216"/>
        <dbReference type="EC" id="4.2.1.136"/>
    </reaction>
</comment>
<organism evidence="11">
    <name type="scientific">marine metagenome</name>
    <dbReference type="NCBI Taxonomy" id="408172"/>
    <lineage>
        <taxon>unclassified sequences</taxon>
        <taxon>metagenomes</taxon>
        <taxon>ecological metagenomes</taxon>
    </lineage>
</organism>
<comment type="catalytic activity">
    <reaction evidence="8">
        <text>(6S)-NADPHX + ADP = AMP + phosphate + NADPH + H(+)</text>
        <dbReference type="Rhea" id="RHEA:32235"/>
        <dbReference type="ChEBI" id="CHEBI:15378"/>
        <dbReference type="ChEBI" id="CHEBI:43474"/>
        <dbReference type="ChEBI" id="CHEBI:57783"/>
        <dbReference type="ChEBI" id="CHEBI:64076"/>
        <dbReference type="ChEBI" id="CHEBI:456215"/>
        <dbReference type="ChEBI" id="CHEBI:456216"/>
        <dbReference type="EC" id="4.2.1.136"/>
    </reaction>
</comment>
<protein>
    <recommendedName>
        <fullName evidence="4">ADP-dependent NAD(P)H-hydrate dehydratase</fullName>
        <ecNumber evidence="4">4.2.1.136</ecNumber>
    </recommendedName>
    <alternativeName>
        <fullName evidence="6">Nicotinamide nucleotide repair protein</fullName>
    </alternativeName>
</protein>
<comment type="similarity">
    <text evidence="3">In the C-terminal section; belongs to the NnrD/CARKD family.</text>
</comment>
<dbReference type="GO" id="GO:0052855">
    <property type="term" value="F:ADP-dependent NAD(P)H-hydrate dehydratase activity"/>
    <property type="evidence" value="ECO:0007669"/>
    <property type="project" value="UniProtKB-EC"/>
</dbReference>
<dbReference type="NCBIfam" id="TIGR00197">
    <property type="entry name" value="yjeF_nterm"/>
    <property type="match status" value="1"/>
</dbReference>
<evidence type="ECO:0000256" key="5">
    <source>
        <dbReference type="ARBA" id="ARBA00025153"/>
    </source>
</evidence>
<comment type="cofactor">
    <cofactor evidence="1">
        <name>K(+)</name>
        <dbReference type="ChEBI" id="CHEBI:29103"/>
    </cofactor>
</comment>
<dbReference type="InterPro" id="IPR029056">
    <property type="entry name" value="Ribokinase-like"/>
</dbReference>
<evidence type="ECO:0000256" key="1">
    <source>
        <dbReference type="ARBA" id="ARBA00001958"/>
    </source>
</evidence>
<feature type="non-terminal residue" evidence="11">
    <location>
        <position position="1"/>
    </location>
</feature>
<name>A0A382YKS3_9ZZZZ</name>
<dbReference type="SUPFAM" id="SSF64153">
    <property type="entry name" value="YjeF N-terminal domain-like"/>
    <property type="match status" value="1"/>
</dbReference>
<evidence type="ECO:0000259" key="9">
    <source>
        <dbReference type="PROSITE" id="PS51383"/>
    </source>
</evidence>
<evidence type="ECO:0000256" key="8">
    <source>
        <dbReference type="ARBA" id="ARBA00049209"/>
    </source>
</evidence>
<evidence type="ECO:0000259" key="10">
    <source>
        <dbReference type="PROSITE" id="PS51385"/>
    </source>
</evidence>
<dbReference type="InterPro" id="IPR004443">
    <property type="entry name" value="YjeF_N_dom"/>
</dbReference>
<accession>A0A382YKS3</accession>
<evidence type="ECO:0000313" key="11">
    <source>
        <dbReference type="EMBL" id="SVD83896.1"/>
    </source>
</evidence>
<dbReference type="InterPro" id="IPR036652">
    <property type="entry name" value="YjeF_N_dom_sf"/>
</dbReference>
<dbReference type="AlphaFoldDB" id="A0A382YKS3"/>
<proteinExistence type="inferred from homology"/>
<dbReference type="Pfam" id="PF03853">
    <property type="entry name" value="YjeF_N"/>
    <property type="match status" value="1"/>
</dbReference>
<evidence type="ECO:0000256" key="4">
    <source>
        <dbReference type="ARBA" id="ARBA00013129"/>
    </source>
</evidence>
<dbReference type="Gene3D" id="3.40.1190.20">
    <property type="match status" value="1"/>
</dbReference>
<dbReference type="EC" id="4.2.1.136" evidence="4"/>
<sequence>VDVFVKWYTLNYSSKESKNIFCGVGNNGGDGLLASCILKDKGYNVRVYFVGDVNKLSEECLYHLKSTEKKDIEVNYLNSISDNKIYNSDVIIDAIFGSGLSRKLDESTSKYVDYINSRNSVIISIDIPTGMPSELFIKSNFIRSDFTLTFQLPKLSFYLPEYSNYTGEVIVLDIGLEKEFINNSDCIAYFIQESDIKNKIQLRPNNSHKGNFGHGLIISGSRGKMGACVLALKAALKSGIGLLTCYTAKKGEIIVQTSVPEA</sequence>